<feature type="signal peptide" evidence="1">
    <location>
        <begin position="1"/>
        <end position="20"/>
    </location>
</feature>
<name>A0A011NEW8_9PAST</name>
<dbReference type="PATRIC" id="fig|1450449.3.peg.59"/>
<comment type="caution">
    <text evidence="2">The sequence shown here is derived from an EMBL/GenBank/DDBJ whole genome shotgun (WGS) entry which is preliminary data.</text>
</comment>
<gene>
    <name evidence="2" type="ORF">AK33_00565</name>
</gene>
<dbReference type="Proteomes" id="UP000054123">
    <property type="component" value="Unassembled WGS sequence"/>
</dbReference>
<evidence type="ECO:0000313" key="3">
    <source>
        <dbReference type="Proteomes" id="UP000054123"/>
    </source>
</evidence>
<dbReference type="RefSeq" id="WP_042801625.1">
    <property type="nucleotide sequence ID" value="NZ_AVSP01000004.1"/>
</dbReference>
<reference evidence="2 3" key="1">
    <citation type="journal article" date="2014" name="Genome Announc.">
        <title>Genome Sequence of a Presumptive Mannheimia haemolytica Strain with an A1/A6-Cross-Reactive Serotype from a White-Tailed Deer (Odocoileus virginianus).</title>
        <authorList>
            <person name="Lawrence P.K."/>
            <person name="Bey R.F."/>
            <person name="Wiener B."/>
            <person name="Kittichotirat W."/>
            <person name="Bumgarner R.E."/>
        </authorList>
    </citation>
    <scope>NUCLEOTIDE SEQUENCE [LARGE SCALE GENOMIC DNA]</scope>
    <source>
        <strain evidence="2 3">PKL10</strain>
    </source>
</reference>
<evidence type="ECO:0000313" key="2">
    <source>
        <dbReference type="EMBL" id="EXI62935.1"/>
    </source>
</evidence>
<keyword evidence="1" id="KW-0732">Signal</keyword>
<sequence>MKIFKLGLILSLSLMLTACALTPEQQAERRAKQVRAEQDLQVKLAQQCDAETAELMHQQFNLPLSQTEKEEKIFKKRYSEKVNDPIFQACYKIAWQNYIAQEELEQMRWNYQREWMYGYGGWRYCHYCW</sequence>
<dbReference type="AlphaFoldDB" id="A0A011NEW8"/>
<accession>A0A011NEW8</accession>
<protein>
    <recommendedName>
        <fullName evidence="4">Lipoprotein</fullName>
    </recommendedName>
</protein>
<dbReference type="PROSITE" id="PS51257">
    <property type="entry name" value="PROKAR_LIPOPROTEIN"/>
    <property type="match status" value="1"/>
</dbReference>
<keyword evidence="3" id="KW-1185">Reference proteome</keyword>
<evidence type="ECO:0000256" key="1">
    <source>
        <dbReference type="SAM" id="SignalP"/>
    </source>
</evidence>
<dbReference type="OrthoDB" id="8606465at2"/>
<dbReference type="EMBL" id="JANJ01000001">
    <property type="protein sequence ID" value="EXI62935.1"/>
    <property type="molecule type" value="Genomic_DNA"/>
</dbReference>
<proteinExistence type="predicted"/>
<feature type="chain" id="PRO_5001460879" description="Lipoprotein" evidence="1">
    <location>
        <begin position="21"/>
        <end position="129"/>
    </location>
</feature>
<evidence type="ECO:0008006" key="4">
    <source>
        <dbReference type="Google" id="ProtNLM"/>
    </source>
</evidence>
<organism evidence="2 3">
    <name type="scientific">Mannheimia granulomatis</name>
    <dbReference type="NCBI Taxonomy" id="85402"/>
    <lineage>
        <taxon>Bacteria</taxon>
        <taxon>Pseudomonadati</taxon>
        <taxon>Pseudomonadota</taxon>
        <taxon>Gammaproteobacteria</taxon>
        <taxon>Pasteurellales</taxon>
        <taxon>Pasteurellaceae</taxon>
        <taxon>Mannheimia</taxon>
    </lineage>
</organism>
<dbReference type="STRING" id="1122190.GCA_000621105_00412"/>